<dbReference type="GO" id="GO:0016020">
    <property type="term" value="C:membrane"/>
    <property type="evidence" value="ECO:0007669"/>
    <property type="project" value="TreeGrafter"/>
</dbReference>
<feature type="domain" description="AB hydrolase-1" evidence="3">
    <location>
        <begin position="291"/>
        <end position="532"/>
    </location>
</feature>
<dbReference type="InterPro" id="IPR050266">
    <property type="entry name" value="AB_hydrolase_sf"/>
</dbReference>
<comment type="caution">
    <text evidence="4">The sequence shown here is derived from an EMBL/GenBank/DDBJ whole genome shotgun (WGS) entry which is preliminary data.</text>
</comment>
<keyword evidence="1" id="KW-0378">Hydrolase</keyword>
<dbReference type="STRING" id="1093900.A0A507AVF2"/>
<accession>A0A507AVF2</accession>
<dbReference type="RefSeq" id="XP_030993404.1">
    <property type="nucleotide sequence ID" value="XM_031142441.1"/>
</dbReference>
<dbReference type="AlphaFoldDB" id="A0A507AVF2"/>
<feature type="compositionally biased region" description="Polar residues" evidence="2">
    <location>
        <begin position="251"/>
        <end position="264"/>
    </location>
</feature>
<sequence length="544" mass="60509">MAPPTPGMLYVTMQPQPGLSLDQFNEWYNNEHGPTRLRLPHIFPNGLRYRATDGKEPTFLANYDVTDMSHLETPTYLDLRANRSPREAETIGQVDVKRYFFDFVFGQQSPAFVPIEQLTDEEAEGQVLIAVDVTLQNVEGAEEEAVKWYKEEHVPMLSKVPGWLRSRCFRTSSLDKGAPAKLWSLHEYAKDNGLGGPEHKASMDTKWRTEVFSKYIGDKGRRAYSLFYVFGPAPRELSSLSRLPDSKDFTSPDSKQSTTPGPSAVINSYISTADNLVVPYRLEGNPSPNAPTIAFCNSLLTSLHMWDDLVAILKKNRPEFRIVRYDFRGRQAIPDPPTPSTLDKLADDLDAVLTALRIPKLHALVGVSMGGATTLKFALKYPARLSRFVACDFNVASSEANTKAWKERIAVAETPASAEDGQPGIRKLAGQTVERWFHPHTVSDKKAATQRMVDMVAANDVRGFRYGCQALWDYDMKGEMKGCRVPGLLVVGDGDGKGALVRAMEGFKGLVGEAGAELRIVPEAGHLPMYEAPEAFWESVKDFL</sequence>
<evidence type="ECO:0000256" key="2">
    <source>
        <dbReference type="SAM" id="MobiDB-lite"/>
    </source>
</evidence>
<dbReference type="PANTHER" id="PTHR43798">
    <property type="entry name" value="MONOACYLGLYCEROL LIPASE"/>
    <property type="match status" value="1"/>
</dbReference>
<evidence type="ECO:0000259" key="3">
    <source>
        <dbReference type="Pfam" id="PF00561"/>
    </source>
</evidence>
<dbReference type="OrthoDB" id="2851338at2759"/>
<feature type="region of interest" description="Disordered" evidence="2">
    <location>
        <begin position="241"/>
        <end position="264"/>
    </location>
</feature>
<dbReference type="Pfam" id="PF00561">
    <property type="entry name" value="Abhydrolase_1"/>
    <property type="match status" value="1"/>
</dbReference>
<gene>
    <name evidence="4" type="ORF">E0L32_007672</name>
</gene>
<evidence type="ECO:0000313" key="5">
    <source>
        <dbReference type="Proteomes" id="UP000319257"/>
    </source>
</evidence>
<name>A0A507AVF2_9PEZI</name>
<dbReference type="Gene3D" id="3.40.50.1820">
    <property type="entry name" value="alpha/beta hydrolase"/>
    <property type="match status" value="1"/>
</dbReference>
<evidence type="ECO:0000256" key="1">
    <source>
        <dbReference type="ARBA" id="ARBA00022801"/>
    </source>
</evidence>
<dbReference type="SUPFAM" id="SSF53474">
    <property type="entry name" value="alpha/beta-Hydrolases"/>
    <property type="match status" value="1"/>
</dbReference>
<reference evidence="4 5" key="1">
    <citation type="submission" date="2019-06" db="EMBL/GenBank/DDBJ databases">
        <title>Draft genome sequence of the filamentous fungus Phialemoniopsis curvata isolated from diesel fuel.</title>
        <authorList>
            <person name="Varaljay V.A."/>
            <person name="Lyon W.J."/>
            <person name="Crouch A.L."/>
            <person name="Drake C.E."/>
            <person name="Hollomon J.M."/>
            <person name="Nadeau L.J."/>
            <person name="Nunn H.S."/>
            <person name="Stevenson B.S."/>
            <person name="Bojanowski C.L."/>
            <person name="Crookes-Goodson W.J."/>
        </authorList>
    </citation>
    <scope>NUCLEOTIDE SEQUENCE [LARGE SCALE GENOMIC DNA]</scope>
    <source>
        <strain evidence="4 5">D216</strain>
    </source>
</reference>
<dbReference type="GO" id="GO:0016787">
    <property type="term" value="F:hydrolase activity"/>
    <property type="evidence" value="ECO:0007669"/>
    <property type="project" value="UniProtKB-KW"/>
</dbReference>
<dbReference type="GeneID" id="41975119"/>
<proteinExistence type="predicted"/>
<dbReference type="PANTHER" id="PTHR43798:SF31">
    <property type="entry name" value="AB HYDROLASE SUPERFAMILY PROTEIN YCLE"/>
    <property type="match status" value="1"/>
</dbReference>
<dbReference type="EMBL" id="SKBQ01000047">
    <property type="protein sequence ID" value="TPX11693.1"/>
    <property type="molecule type" value="Genomic_DNA"/>
</dbReference>
<organism evidence="4 5">
    <name type="scientific">Thyridium curvatum</name>
    <dbReference type="NCBI Taxonomy" id="1093900"/>
    <lineage>
        <taxon>Eukaryota</taxon>
        <taxon>Fungi</taxon>
        <taxon>Dikarya</taxon>
        <taxon>Ascomycota</taxon>
        <taxon>Pezizomycotina</taxon>
        <taxon>Sordariomycetes</taxon>
        <taxon>Sordariomycetidae</taxon>
        <taxon>Thyridiales</taxon>
        <taxon>Thyridiaceae</taxon>
        <taxon>Thyridium</taxon>
    </lineage>
</organism>
<keyword evidence="5" id="KW-1185">Reference proteome</keyword>
<dbReference type="Proteomes" id="UP000319257">
    <property type="component" value="Unassembled WGS sequence"/>
</dbReference>
<dbReference type="InParanoid" id="A0A507AVF2"/>
<protein>
    <recommendedName>
        <fullName evidence="3">AB hydrolase-1 domain-containing protein</fullName>
    </recommendedName>
</protein>
<evidence type="ECO:0000313" key="4">
    <source>
        <dbReference type="EMBL" id="TPX11693.1"/>
    </source>
</evidence>
<dbReference type="InterPro" id="IPR000073">
    <property type="entry name" value="AB_hydrolase_1"/>
</dbReference>
<dbReference type="InterPro" id="IPR029058">
    <property type="entry name" value="AB_hydrolase_fold"/>
</dbReference>